<evidence type="ECO:0000259" key="4">
    <source>
        <dbReference type="Pfam" id="PF01212"/>
    </source>
</evidence>
<feature type="domain" description="Aromatic amino acid beta-eliminating lyase/threonine aldolase" evidence="4">
    <location>
        <begin position="15"/>
        <end position="245"/>
    </location>
</feature>
<dbReference type="GO" id="GO:0006520">
    <property type="term" value="P:amino acid metabolic process"/>
    <property type="evidence" value="ECO:0007669"/>
    <property type="project" value="InterPro"/>
</dbReference>
<dbReference type="HOGENOM" id="CLU_049619_1_0_11"/>
<keyword evidence="3" id="KW-0663">Pyridoxal phosphate</keyword>
<dbReference type="SUPFAM" id="SSF53383">
    <property type="entry name" value="PLP-dependent transferases"/>
    <property type="match status" value="1"/>
</dbReference>
<dbReference type="EMBL" id="CP009302">
    <property type="protein sequence ID" value="AJC11394.1"/>
    <property type="molecule type" value="Genomic_DNA"/>
</dbReference>
<name>A0A0A8B1Y7_9ACTN</name>
<dbReference type="InterPro" id="IPR015422">
    <property type="entry name" value="PyrdxlP-dep_Trfase_small"/>
</dbReference>
<dbReference type="PANTHER" id="PTHR48097">
    <property type="entry name" value="L-THREONINE ALDOLASE-RELATED"/>
    <property type="match status" value="1"/>
</dbReference>
<proteinExistence type="inferred from homology"/>
<comment type="cofactor">
    <cofactor evidence="1">
        <name>pyridoxal 5'-phosphate</name>
        <dbReference type="ChEBI" id="CHEBI:597326"/>
    </cofactor>
</comment>
<accession>A0A0A8B1Y7</accession>
<organism evidence="5 6">
    <name type="scientific">Berryella intestinalis</name>
    <dbReference type="NCBI Taxonomy" id="1531429"/>
    <lineage>
        <taxon>Bacteria</taxon>
        <taxon>Bacillati</taxon>
        <taxon>Actinomycetota</taxon>
        <taxon>Coriobacteriia</taxon>
        <taxon>Eggerthellales</taxon>
        <taxon>Eggerthellaceae</taxon>
        <taxon>Berryella</taxon>
    </lineage>
</organism>
<evidence type="ECO:0000256" key="3">
    <source>
        <dbReference type="ARBA" id="ARBA00022898"/>
    </source>
</evidence>
<dbReference type="PANTHER" id="PTHR48097:SF5">
    <property type="entry name" value="LOW SPECIFICITY L-THREONINE ALDOLASE"/>
    <property type="match status" value="1"/>
</dbReference>
<dbReference type="AlphaFoldDB" id="A0A0A8B1Y7"/>
<dbReference type="KEGG" id="cbac:JI75_00425"/>
<dbReference type="Pfam" id="PF01212">
    <property type="entry name" value="Beta_elim_lyase"/>
    <property type="match status" value="1"/>
</dbReference>
<evidence type="ECO:0000256" key="2">
    <source>
        <dbReference type="ARBA" id="ARBA00006966"/>
    </source>
</evidence>
<dbReference type="GO" id="GO:0016829">
    <property type="term" value="F:lyase activity"/>
    <property type="evidence" value="ECO:0007669"/>
    <property type="project" value="InterPro"/>
</dbReference>
<comment type="similarity">
    <text evidence="2">Belongs to the threonine aldolase family.</text>
</comment>
<reference evidence="6" key="1">
    <citation type="submission" date="2014-08" db="EMBL/GenBank/DDBJ databases">
        <title>Coriobacteriaceae sp. complete genome.</title>
        <authorList>
            <person name="Looft T."/>
            <person name="Bayles D.O."/>
            <person name="Stanton T.B."/>
        </authorList>
    </citation>
    <scope>NUCLEOTIDE SEQUENCE [LARGE SCALE GENOMIC DNA]</scope>
    <source>
        <strain evidence="6">68-1-3</strain>
    </source>
</reference>
<dbReference type="InterPro" id="IPR015424">
    <property type="entry name" value="PyrdxlP-dep_Trfase"/>
</dbReference>
<keyword evidence="6" id="KW-1185">Reference proteome</keyword>
<evidence type="ECO:0000256" key="1">
    <source>
        <dbReference type="ARBA" id="ARBA00001933"/>
    </source>
</evidence>
<dbReference type="RefSeq" id="WP_039687932.1">
    <property type="nucleotide sequence ID" value="NZ_CP009302.1"/>
</dbReference>
<sequence>MIRFNNDYSQTGHPRVIEAVARTAGESHPGYGLDEHCDRARQIIRRVIGNPSADVHFVAGGTQANALVIRSLLAPYQGVLSASDGHINVHETGAIEFGGTKVIAVPAEDGKITATDIERHAVEFETSPVPEHVVEPKMAYLSFPNEFGALFSAAELREIADACHRHGWYLFIDGARLGYGLGSPACDATIQDVARAADVFTIGGTKCGALFGEAIVFSHEGLVPRFRSYIKQQGGMLAKGWLLGAQFEELFSDGLYFGITAHATELGLRIRDAFAAAGIPFQVASETNQQFVVLSDCQAERLAERYVFEPEGAAGEGRVCVRFCTSWATTDEEVDQLVEDIAVL</sequence>
<dbReference type="Gene3D" id="3.90.1150.10">
    <property type="entry name" value="Aspartate Aminotransferase, domain 1"/>
    <property type="match status" value="1"/>
</dbReference>
<evidence type="ECO:0000313" key="6">
    <source>
        <dbReference type="Proteomes" id="UP000031121"/>
    </source>
</evidence>
<dbReference type="InterPro" id="IPR015421">
    <property type="entry name" value="PyrdxlP-dep_Trfase_major"/>
</dbReference>
<dbReference type="STRING" id="1531429.JI75_00425"/>
<dbReference type="Gene3D" id="3.40.640.10">
    <property type="entry name" value="Type I PLP-dependent aspartate aminotransferase-like (Major domain)"/>
    <property type="match status" value="1"/>
</dbReference>
<dbReference type="InterPro" id="IPR001597">
    <property type="entry name" value="ArAA_b-elim_lyase/Thr_aldolase"/>
</dbReference>
<gene>
    <name evidence="5" type="ORF">JI75_00425</name>
</gene>
<dbReference type="OrthoDB" id="9774495at2"/>
<reference evidence="5 6" key="2">
    <citation type="journal article" date="2015" name="Genome Announc.">
        <title>Complete Genome Sequence of Coriobacteriaceae Strain 68-1-3, a Novel Mucus-Degrading Isolate from the Swine Intestinal Tract.</title>
        <authorList>
            <person name="Looft T."/>
            <person name="Bayles D.O."/>
            <person name="Alt D.P."/>
            <person name="Stanton T.B."/>
        </authorList>
    </citation>
    <scope>NUCLEOTIDE SEQUENCE [LARGE SCALE GENOMIC DNA]</scope>
    <source>
        <strain evidence="5 6">68-1-3</strain>
    </source>
</reference>
<dbReference type="Proteomes" id="UP000031121">
    <property type="component" value="Chromosome"/>
</dbReference>
<evidence type="ECO:0000313" key="5">
    <source>
        <dbReference type="EMBL" id="AJC11394.1"/>
    </source>
</evidence>
<protein>
    <submittedName>
        <fullName evidence="5">Threonine aldolase</fullName>
    </submittedName>
</protein>